<feature type="non-terminal residue" evidence="1">
    <location>
        <position position="1"/>
    </location>
</feature>
<comment type="caution">
    <text evidence="1">The sequence shown here is derived from an EMBL/GenBank/DDBJ whole genome shotgun (WGS) entry which is preliminary data.</text>
</comment>
<evidence type="ECO:0000313" key="2">
    <source>
        <dbReference type="Proteomes" id="UP000789405"/>
    </source>
</evidence>
<dbReference type="AlphaFoldDB" id="A0A9N9PAK9"/>
<dbReference type="EMBL" id="CAJVPY010033110">
    <property type="protein sequence ID" value="CAG8798542.1"/>
    <property type="molecule type" value="Genomic_DNA"/>
</dbReference>
<dbReference type="OrthoDB" id="10676814at2759"/>
<dbReference type="Proteomes" id="UP000789405">
    <property type="component" value="Unassembled WGS sequence"/>
</dbReference>
<evidence type="ECO:0000313" key="1">
    <source>
        <dbReference type="EMBL" id="CAG8798542.1"/>
    </source>
</evidence>
<organism evidence="1 2">
    <name type="scientific">Dentiscutata erythropus</name>
    <dbReference type="NCBI Taxonomy" id="1348616"/>
    <lineage>
        <taxon>Eukaryota</taxon>
        <taxon>Fungi</taxon>
        <taxon>Fungi incertae sedis</taxon>
        <taxon>Mucoromycota</taxon>
        <taxon>Glomeromycotina</taxon>
        <taxon>Glomeromycetes</taxon>
        <taxon>Diversisporales</taxon>
        <taxon>Gigasporaceae</taxon>
        <taxon>Dentiscutata</taxon>
    </lineage>
</organism>
<protein>
    <submittedName>
        <fullName evidence="1">9094_t:CDS:1</fullName>
    </submittedName>
</protein>
<proteinExistence type="predicted"/>
<gene>
    <name evidence="1" type="ORF">DERYTH_LOCUS22893</name>
</gene>
<sequence length="49" mass="5445">TTPFNKLELHDISIHKITTYHNSTQGNTINLPTQKGNTVITPLLSPMTI</sequence>
<reference evidence="1" key="1">
    <citation type="submission" date="2021-06" db="EMBL/GenBank/DDBJ databases">
        <authorList>
            <person name="Kallberg Y."/>
            <person name="Tangrot J."/>
            <person name="Rosling A."/>
        </authorList>
    </citation>
    <scope>NUCLEOTIDE SEQUENCE</scope>
    <source>
        <strain evidence="1">MA453B</strain>
    </source>
</reference>
<name>A0A9N9PAK9_9GLOM</name>
<accession>A0A9N9PAK9</accession>
<keyword evidence="2" id="KW-1185">Reference proteome</keyword>